<name>A0A7I8VCR2_9ANNE</name>
<keyword evidence="5" id="KW-1185">Reference proteome</keyword>
<protein>
    <submittedName>
        <fullName evidence="4">Uncharacterized protein</fullName>
    </submittedName>
</protein>
<proteinExistence type="inferred from homology"/>
<accession>A0A7I8VCR2</accession>
<evidence type="ECO:0000256" key="1">
    <source>
        <dbReference type="ARBA" id="ARBA00009238"/>
    </source>
</evidence>
<dbReference type="InterPro" id="IPR013783">
    <property type="entry name" value="Ig-like_fold"/>
</dbReference>
<dbReference type="GO" id="GO:0051015">
    <property type="term" value="F:actin filament binding"/>
    <property type="evidence" value="ECO:0007669"/>
    <property type="project" value="InterPro"/>
</dbReference>
<dbReference type="Pfam" id="PF00630">
    <property type="entry name" value="Filamin"/>
    <property type="match status" value="1"/>
</dbReference>
<organism evidence="4 5">
    <name type="scientific">Dimorphilus gyrociliatus</name>
    <dbReference type="NCBI Taxonomy" id="2664684"/>
    <lineage>
        <taxon>Eukaryota</taxon>
        <taxon>Metazoa</taxon>
        <taxon>Spiralia</taxon>
        <taxon>Lophotrochozoa</taxon>
        <taxon>Annelida</taxon>
        <taxon>Polychaeta</taxon>
        <taxon>Polychaeta incertae sedis</taxon>
        <taxon>Dinophilidae</taxon>
        <taxon>Dimorphilus</taxon>
    </lineage>
</organism>
<evidence type="ECO:0000256" key="3">
    <source>
        <dbReference type="PROSITE-ProRule" id="PRU00087"/>
    </source>
</evidence>
<dbReference type="EMBL" id="CAJFCJ010000004">
    <property type="protein sequence ID" value="CAD5113493.1"/>
    <property type="molecule type" value="Genomic_DNA"/>
</dbReference>
<gene>
    <name evidence="4" type="ORF">DGYR_LOCUS2470</name>
</gene>
<evidence type="ECO:0000313" key="5">
    <source>
        <dbReference type="Proteomes" id="UP000549394"/>
    </source>
</evidence>
<dbReference type="InterPro" id="IPR001298">
    <property type="entry name" value="Filamin/ABP280_rpt"/>
</dbReference>
<dbReference type="InterPro" id="IPR014756">
    <property type="entry name" value="Ig_E-set"/>
</dbReference>
<keyword evidence="2" id="KW-0677">Repeat</keyword>
<sequence length="218" mass="24744">MPLEMMLNNQMNRRRSVNREEAKPSTLGKENGIKRRSFTLIPSATQIKSEKTMEEIERIINDRMENLKAQLHLDIIESTSPERKIKPTANQEMLESLDNLFAKIDEEEKKELPRSVHMLNVPNPKKVFASGSGLASGIIGERNRFQVHTSEFSGNGWLSVGIQGPKRHSVQESIITYTGDGIYEISYVVNHPGLYNISVKWAQHDISNGPFLCEILLE</sequence>
<comment type="similarity">
    <text evidence="1">Belongs to the filamin family.</text>
</comment>
<dbReference type="Proteomes" id="UP000549394">
    <property type="component" value="Unassembled WGS sequence"/>
</dbReference>
<reference evidence="4 5" key="1">
    <citation type="submission" date="2020-08" db="EMBL/GenBank/DDBJ databases">
        <authorList>
            <person name="Hejnol A."/>
        </authorList>
    </citation>
    <scope>NUCLEOTIDE SEQUENCE [LARGE SCALE GENOMIC DNA]</scope>
</reference>
<dbReference type="InterPro" id="IPR017868">
    <property type="entry name" value="Filamin/ABP280_repeat-like"/>
</dbReference>
<dbReference type="SUPFAM" id="SSF81296">
    <property type="entry name" value="E set domains"/>
    <property type="match status" value="1"/>
</dbReference>
<dbReference type="PANTHER" id="PTHR38537">
    <property type="entry name" value="JITTERBUG, ISOFORM N"/>
    <property type="match status" value="1"/>
</dbReference>
<evidence type="ECO:0000256" key="2">
    <source>
        <dbReference type="ARBA" id="ARBA00022737"/>
    </source>
</evidence>
<comment type="caution">
    <text evidence="4">The sequence shown here is derived from an EMBL/GenBank/DDBJ whole genome shotgun (WGS) entry which is preliminary data.</text>
</comment>
<dbReference type="InterPro" id="IPR044801">
    <property type="entry name" value="Filamin"/>
</dbReference>
<dbReference type="PROSITE" id="PS50194">
    <property type="entry name" value="FILAMIN_REPEAT"/>
    <property type="match status" value="1"/>
</dbReference>
<dbReference type="GO" id="GO:0030036">
    <property type="term" value="P:actin cytoskeleton organization"/>
    <property type="evidence" value="ECO:0007669"/>
    <property type="project" value="InterPro"/>
</dbReference>
<evidence type="ECO:0000313" key="4">
    <source>
        <dbReference type="EMBL" id="CAD5113493.1"/>
    </source>
</evidence>
<dbReference type="OrthoDB" id="10012602at2759"/>
<dbReference type="PANTHER" id="PTHR38537:SF8">
    <property type="entry name" value="FILAMIN-A"/>
    <property type="match status" value="1"/>
</dbReference>
<dbReference type="SMART" id="SM00557">
    <property type="entry name" value="IG_FLMN"/>
    <property type="match status" value="1"/>
</dbReference>
<dbReference type="AlphaFoldDB" id="A0A7I8VCR2"/>
<feature type="repeat" description="Filamin" evidence="3">
    <location>
        <begin position="119"/>
        <end position="215"/>
    </location>
</feature>
<dbReference type="Gene3D" id="2.60.40.10">
    <property type="entry name" value="Immunoglobulins"/>
    <property type="match status" value="1"/>
</dbReference>